<dbReference type="GO" id="GO:0000155">
    <property type="term" value="F:phosphorelay sensor kinase activity"/>
    <property type="evidence" value="ECO:0007669"/>
    <property type="project" value="InterPro"/>
</dbReference>
<dbReference type="GO" id="GO:0004721">
    <property type="term" value="F:phosphoprotein phosphatase activity"/>
    <property type="evidence" value="ECO:0007669"/>
    <property type="project" value="TreeGrafter"/>
</dbReference>
<keyword evidence="5" id="KW-0808">Transferase</keyword>
<dbReference type="InterPro" id="IPR050351">
    <property type="entry name" value="BphY/WalK/GraS-like"/>
</dbReference>
<dbReference type="GO" id="GO:0005524">
    <property type="term" value="F:ATP binding"/>
    <property type="evidence" value="ECO:0007669"/>
    <property type="project" value="UniProtKB-KW"/>
</dbReference>
<name>A0A0M0LJ15_9BACL</name>
<evidence type="ECO:0000256" key="9">
    <source>
        <dbReference type="ARBA" id="ARBA00022840"/>
    </source>
</evidence>
<evidence type="ECO:0000256" key="8">
    <source>
        <dbReference type="ARBA" id="ARBA00022777"/>
    </source>
</evidence>
<dbReference type="GeneID" id="301134513"/>
<keyword evidence="8 15" id="KW-0418">Kinase</keyword>
<dbReference type="EC" id="2.7.13.3" evidence="3"/>
<evidence type="ECO:0000256" key="3">
    <source>
        <dbReference type="ARBA" id="ARBA00012438"/>
    </source>
</evidence>
<keyword evidence="4" id="KW-1003">Cell membrane</keyword>
<reference evidence="16" key="1">
    <citation type="submission" date="2015-08" db="EMBL/GenBank/DDBJ databases">
        <title>Fjat-10028 dsm 16317.</title>
        <authorList>
            <person name="Liu B."/>
            <person name="Wang J."/>
            <person name="Zhu Y."/>
            <person name="Liu G."/>
            <person name="Chen Q."/>
            <person name="Chen Z."/>
            <person name="Lan J."/>
            <person name="Che J."/>
            <person name="Ge C."/>
            <person name="Shi H."/>
            <person name="Pan Z."/>
            <person name="Liu X."/>
        </authorList>
    </citation>
    <scope>NUCLEOTIDE SEQUENCE [LARGE SCALE GENOMIC DNA]</scope>
    <source>
        <strain evidence="16">DSM 16317</strain>
    </source>
</reference>
<evidence type="ECO:0000259" key="14">
    <source>
        <dbReference type="PROSITE" id="PS50109"/>
    </source>
</evidence>
<dbReference type="InterPro" id="IPR005467">
    <property type="entry name" value="His_kinase_dom"/>
</dbReference>
<gene>
    <name evidence="15" type="ORF">AMD00_00015</name>
</gene>
<evidence type="ECO:0000256" key="1">
    <source>
        <dbReference type="ARBA" id="ARBA00000085"/>
    </source>
</evidence>
<comment type="caution">
    <text evidence="15">The sequence shown here is derived from an EMBL/GenBank/DDBJ whole genome shotgun (WGS) entry which is preliminary data.</text>
</comment>
<comment type="catalytic activity">
    <reaction evidence="1">
        <text>ATP + protein L-histidine = ADP + protein N-phospho-L-histidine.</text>
        <dbReference type="EC" id="2.7.13.3"/>
    </reaction>
</comment>
<dbReference type="Gene3D" id="3.30.565.10">
    <property type="entry name" value="Histidine kinase-like ATPase, C-terminal domain"/>
    <property type="match status" value="1"/>
</dbReference>
<dbReference type="PATRIC" id="fig|263475.3.peg.296"/>
<dbReference type="PANTHER" id="PTHR45453">
    <property type="entry name" value="PHOSPHATE REGULON SENSOR PROTEIN PHOR"/>
    <property type="match status" value="1"/>
</dbReference>
<keyword evidence="6 13" id="KW-0812">Transmembrane</keyword>
<keyword evidence="10 13" id="KW-1133">Transmembrane helix</keyword>
<evidence type="ECO:0000313" key="15">
    <source>
        <dbReference type="EMBL" id="KOO50956.1"/>
    </source>
</evidence>
<dbReference type="PANTHER" id="PTHR45453:SF2">
    <property type="entry name" value="HISTIDINE KINASE"/>
    <property type="match status" value="1"/>
</dbReference>
<proteinExistence type="predicted"/>
<feature type="transmembrane region" description="Helical" evidence="13">
    <location>
        <begin position="16"/>
        <end position="35"/>
    </location>
</feature>
<evidence type="ECO:0000256" key="10">
    <source>
        <dbReference type="ARBA" id="ARBA00022989"/>
    </source>
</evidence>
<evidence type="ECO:0000256" key="13">
    <source>
        <dbReference type="SAM" id="Phobius"/>
    </source>
</evidence>
<dbReference type="STRING" id="263475.AMD00_00015"/>
<dbReference type="EMBL" id="LILB01000001">
    <property type="protein sequence ID" value="KOO50956.1"/>
    <property type="molecule type" value="Genomic_DNA"/>
</dbReference>
<evidence type="ECO:0000256" key="12">
    <source>
        <dbReference type="ARBA" id="ARBA00023136"/>
    </source>
</evidence>
<dbReference type="InterPro" id="IPR036890">
    <property type="entry name" value="HATPase_C_sf"/>
</dbReference>
<dbReference type="Proteomes" id="UP000036867">
    <property type="component" value="Unassembled WGS sequence"/>
</dbReference>
<evidence type="ECO:0000256" key="11">
    <source>
        <dbReference type="ARBA" id="ARBA00023012"/>
    </source>
</evidence>
<accession>A0A0M0LJ15</accession>
<dbReference type="Pfam" id="PF02518">
    <property type="entry name" value="HATPase_c"/>
    <property type="match status" value="1"/>
</dbReference>
<organism evidence="15 16">
    <name type="scientific">Viridibacillus arvi</name>
    <dbReference type="NCBI Taxonomy" id="263475"/>
    <lineage>
        <taxon>Bacteria</taxon>
        <taxon>Bacillati</taxon>
        <taxon>Bacillota</taxon>
        <taxon>Bacilli</taxon>
        <taxon>Bacillales</taxon>
        <taxon>Caryophanaceae</taxon>
        <taxon>Viridibacillus</taxon>
    </lineage>
</organism>
<dbReference type="GO" id="GO:0005886">
    <property type="term" value="C:plasma membrane"/>
    <property type="evidence" value="ECO:0007669"/>
    <property type="project" value="UniProtKB-SubCell"/>
</dbReference>
<dbReference type="PROSITE" id="PS50109">
    <property type="entry name" value="HIS_KIN"/>
    <property type="match status" value="1"/>
</dbReference>
<evidence type="ECO:0000256" key="7">
    <source>
        <dbReference type="ARBA" id="ARBA00022741"/>
    </source>
</evidence>
<evidence type="ECO:0000313" key="16">
    <source>
        <dbReference type="Proteomes" id="UP000036867"/>
    </source>
</evidence>
<feature type="transmembrane region" description="Helical" evidence="13">
    <location>
        <begin position="41"/>
        <end position="62"/>
    </location>
</feature>
<dbReference type="GO" id="GO:0016036">
    <property type="term" value="P:cellular response to phosphate starvation"/>
    <property type="evidence" value="ECO:0007669"/>
    <property type="project" value="TreeGrafter"/>
</dbReference>
<dbReference type="OrthoDB" id="9780487at2"/>
<comment type="subcellular location">
    <subcellularLocation>
        <location evidence="2">Cell membrane</location>
        <topology evidence="2">Multi-pass membrane protein</topology>
    </subcellularLocation>
</comment>
<evidence type="ECO:0000256" key="4">
    <source>
        <dbReference type="ARBA" id="ARBA00022475"/>
    </source>
</evidence>
<keyword evidence="16" id="KW-1185">Reference proteome</keyword>
<dbReference type="SMART" id="SM00387">
    <property type="entry name" value="HATPase_c"/>
    <property type="match status" value="1"/>
</dbReference>
<sequence length="346" mass="40786">MRRLDWLHILQQSRQWILLLCVNSGFFIFLAWVAYPETFKLLVLKMLIFTFVTILIGVLFTWKKQRKQRNTFYQFSKEPSAEHEAKLLQVLGDTHKEPLHDLANQLRHLYDELQDAKYQSKEYETFIESWVHEIKTPLSLLHFILQNRKDEMSPLVYQRLDHANITIHDHVERILFYAKLQAVHVDYSLKKVSIEECFEDVLLELQSLLEEQHVSVHTEIKDIPVVSDERALHFILIQLLVNAIKYRNVDSESESLIWLETGFEHAKDRYYVKVADNGVGVLQSDLPFIFDKGFTGEISNQKQSTGIGLFLVKKLCDDLQVEIEVESKYKRGFTIQLLFPKVNKFF</sequence>
<dbReference type="RefSeq" id="WP_053415068.1">
    <property type="nucleotide sequence ID" value="NZ_LILB01000001.1"/>
</dbReference>
<keyword evidence="7" id="KW-0547">Nucleotide-binding</keyword>
<keyword evidence="11" id="KW-0902">Two-component regulatory system</keyword>
<dbReference type="InterPro" id="IPR003594">
    <property type="entry name" value="HATPase_dom"/>
</dbReference>
<dbReference type="SUPFAM" id="SSF47384">
    <property type="entry name" value="Homodimeric domain of signal transducing histidine kinase"/>
    <property type="match status" value="1"/>
</dbReference>
<keyword evidence="12 13" id="KW-0472">Membrane</keyword>
<protein>
    <recommendedName>
        <fullName evidence="3">histidine kinase</fullName>
        <ecNumber evidence="3">2.7.13.3</ecNumber>
    </recommendedName>
</protein>
<feature type="domain" description="Histidine kinase" evidence="14">
    <location>
        <begin position="129"/>
        <end position="343"/>
    </location>
</feature>
<keyword evidence="9" id="KW-0067">ATP-binding</keyword>
<evidence type="ECO:0000256" key="5">
    <source>
        <dbReference type="ARBA" id="ARBA00022679"/>
    </source>
</evidence>
<dbReference type="SUPFAM" id="SSF55874">
    <property type="entry name" value="ATPase domain of HSP90 chaperone/DNA topoisomerase II/histidine kinase"/>
    <property type="match status" value="1"/>
</dbReference>
<dbReference type="AlphaFoldDB" id="A0A0M0LJ15"/>
<evidence type="ECO:0000256" key="6">
    <source>
        <dbReference type="ARBA" id="ARBA00022692"/>
    </source>
</evidence>
<dbReference type="InterPro" id="IPR036097">
    <property type="entry name" value="HisK_dim/P_sf"/>
</dbReference>
<evidence type="ECO:0000256" key="2">
    <source>
        <dbReference type="ARBA" id="ARBA00004651"/>
    </source>
</evidence>